<evidence type="ECO:0000256" key="5">
    <source>
        <dbReference type="ARBA" id="ARBA00023002"/>
    </source>
</evidence>
<dbReference type="GeneID" id="92041404"/>
<proteinExistence type="inferred from homology"/>
<evidence type="ECO:0000313" key="9">
    <source>
        <dbReference type="EMBL" id="KAK8089068.1"/>
    </source>
</evidence>
<evidence type="ECO:0000256" key="1">
    <source>
        <dbReference type="ARBA" id="ARBA00001971"/>
    </source>
</evidence>
<dbReference type="InterPro" id="IPR002401">
    <property type="entry name" value="Cyt_P450_E_grp-I"/>
</dbReference>
<dbReference type="Pfam" id="PF00067">
    <property type="entry name" value="p450"/>
    <property type="match status" value="1"/>
</dbReference>
<keyword evidence="10" id="KW-1185">Reference proteome</keyword>
<evidence type="ECO:0000256" key="6">
    <source>
        <dbReference type="ARBA" id="ARBA00023004"/>
    </source>
</evidence>
<dbReference type="Proteomes" id="UP001433268">
    <property type="component" value="Unassembled WGS sequence"/>
</dbReference>
<keyword evidence="3" id="KW-0349">Heme</keyword>
<feature type="region of interest" description="Disordered" evidence="8">
    <location>
        <begin position="122"/>
        <end position="159"/>
    </location>
</feature>
<keyword evidence="6" id="KW-0408">Iron</keyword>
<keyword evidence="7" id="KW-0503">Monooxygenase</keyword>
<keyword evidence="4" id="KW-0479">Metal-binding</keyword>
<dbReference type="RefSeq" id="XP_066671962.1">
    <property type="nucleotide sequence ID" value="XM_066808344.1"/>
</dbReference>
<evidence type="ECO:0000256" key="2">
    <source>
        <dbReference type="ARBA" id="ARBA00010617"/>
    </source>
</evidence>
<comment type="similarity">
    <text evidence="2">Belongs to the cytochrome P450 family.</text>
</comment>
<dbReference type="PRINTS" id="PR00463">
    <property type="entry name" value="EP450I"/>
</dbReference>
<dbReference type="InterPro" id="IPR001128">
    <property type="entry name" value="Cyt_P450"/>
</dbReference>
<dbReference type="Gene3D" id="1.10.630.10">
    <property type="entry name" value="Cytochrome P450"/>
    <property type="match status" value="1"/>
</dbReference>
<name>A0ABR1X0Y0_9PEZI</name>
<sequence length="159" mass="17587">MAPPASVQPSRELVCDGMAVKRQYIPASVHARTMLYYLSYIEEVYPDPFKFNPGRWIVNEQGLIGSPAQDIALAERGFCSFFAESRGCPGKNQARLEMSITMAKIIFGFEMMLGPTIHLGASDPEGKAGRGEASRYQTDDTYGSMGDGPMTHLKRRKTD</sequence>
<comment type="cofactor">
    <cofactor evidence="1">
        <name>heme</name>
        <dbReference type="ChEBI" id="CHEBI:30413"/>
    </cofactor>
</comment>
<evidence type="ECO:0000256" key="7">
    <source>
        <dbReference type="ARBA" id="ARBA00023033"/>
    </source>
</evidence>
<dbReference type="SUPFAM" id="SSF48264">
    <property type="entry name" value="Cytochrome P450"/>
    <property type="match status" value="1"/>
</dbReference>
<dbReference type="EMBL" id="JAQQWN010000004">
    <property type="protein sequence ID" value="KAK8089068.1"/>
    <property type="molecule type" value="Genomic_DNA"/>
</dbReference>
<gene>
    <name evidence="9" type="ORF">PG997_004029</name>
</gene>
<feature type="compositionally biased region" description="Basic and acidic residues" evidence="8">
    <location>
        <begin position="124"/>
        <end position="133"/>
    </location>
</feature>
<evidence type="ECO:0000313" key="10">
    <source>
        <dbReference type="Proteomes" id="UP001433268"/>
    </source>
</evidence>
<evidence type="ECO:0000256" key="8">
    <source>
        <dbReference type="SAM" id="MobiDB-lite"/>
    </source>
</evidence>
<organism evidence="9 10">
    <name type="scientific">Apiospora hydei</name>
    <dbReference type="NCBI Taxonomy" id="1337664"/>
    <lineage>
        <taxon>Eukaryota</taxon>
        <taxon>Fungi</taxon>
        <taxon>Dikarya</taxon>
        <taxon>Ascomycota</taxon>
        <taxon>Pezizomycotina</taxon>
        <taxon>Sordariomycetes</taxon>
        <taxon>Xylariomycetidae</taxon>
        <taxon>Amphisphaeriales</taxon>
        <taxon>Apiosporaceae</taxon>
        <taxon>Apiospora</taxon>
    </lineage>
</organism>
<accession>A0ABR1X0Y0</accession>
<dbReference type="PANTHER" id="PTHR24305">
    <property type="entry name" value="CYTOCHROME P450"/>
    <property type="match status" value="1"/>
</dbReference>
<dbReference type="PANTHER" id="PTHR24305:SF237">
    <property type="entry name" value="CYTOCHROME P450 MONOOXYGENASE ATNE-RELATED"/>
    <property type="match status" value="1"/>
</dbReference>
<keyword evidence="5" id="KW-0560">Oxidoreductase</keyword>
<evidence type="ECO:0000256" key="4">
    <source>
        <dbReference type="ARBA" id="ARBA00022723"/>
    </source>
</evidence>
<protein>
    <recommendedName>
        <fullName evidence="11">Cytochrome P450</fullName>
    </recommendedName>
</protein>
<reference evidence="9 10" key="1">
    <citation type="submission" date="2023-01" db="EMBL/GenBank/DDBJ databases">
        <title>Analysis of 21 Apiospora genomes using comparative genomics revels a genus with tremendous synthesis potential of carbohydrate active enzymes and secondary metabolites.</title>
        <authorList>
            <person name="Sorensen T."/>
        </authorList>
    </citation>
    <scope>NUCLEOTIDE SEQUENCE [LARGE SCALE GENOMIC DNA]</scope>
    <source>
        <strain evidence="9 10">CBS 114990</strain>
    </source>
</reference>
<comment type="caution">
    <text evidence="9">The sequence shown here is derived from an EMBL/GenBank/DDBJ whole genome shotgun (WGS) entry which is preliminary data.</text>
</comment>
<dbReference type="InterPro" id="IPR036396">
    <property type="entry name" value="Cyt_P450_sf"/>
</dbReference>
<evidence type="ECO:0000256" key="3">
    <source>
        <dbReference type="ARBA" id="ARBA00022617"/>
    </source>
</evidence>
<evidence type="ECO:0008006" key="11">
    <source>
        <dbReference type="Google" id="ProtNLM"/>
    </source>
</evidence>
<dbReference type="InterPro" id="IPR050121">
    <property type="entry name" value="Cytochrome_P450_monoxygenase"/>
</dbReference>